<dbReference type="InterPro" id="IPR007791">
    <property type="entry name" value="DjlA_N"/>
</dbReference>
<comment type="caution">
    <text evidence="2">The sequence shown here is derived from an EMBL/GenBank/DDBJ whole genome shotgun (WGS) entry which is preliminary data.</text>
</comment>
<evidence type="ECO:0000313" key="3">
    <source>
        <dbReference type="Proteomes" id="UP000256900"/>
    </source>
</evidence>
<keyword evidence="3" id="KW-1185">Reference proteome</keyword>
<dbReference type="InterPro" id="IPR029024">
    <property type="entry name" value="TerB-like"/>
</dbReference>
<dbReference type="EMBL" id="QUMO01000001">
    <property type="protein sequence ID" value="REF89378.1"/>
    <property type="molecule type" value="Genomic_DNA"/>
</dbReference>
<evidence type="ECO:0000313" key="2">
    <source>
        <dbReference type="EMBL" id="REF89378.1"/>
    </source>
</evidence>
<accession>A0A3D9Z512</accession>
<feature type="domain" description="Co-chaperone DjlA N-terminal" evidence="1">
    <location>
        <begin position="27"/>
        <end position="144"/>
    </location>
</feature>
<reference evidence="2 3" key="1">
    <citation type="submission" date="2018-08" db="EMBL/GenBank/DDBJ databases">
        <title>Genomic Encyclopedia of Type Strains, Phase IV (KMG-IV): sequencing the most valuable type-strain genomes for metagenomic binning, comparative biology and taxonomic classification.</title>
        <authorList>
            <person name="Goeker M."/>
        </authorList>
    </citation>
    <scope>NUCLEOTIDE SEQUENCE [LARGE SCALE GENOMIC DNA]</scope>
    <source>
        <strain evidence="2 3">BW863</strain>
    </source>
</reference>
<dbReference type="Pfam" id="PF05099">
    <property type="entry name" value="TerB"/>
    <property type="match status" value="1"/>
</dbReference>
<dbReference type="OrthoDB" id="5402150at2"/>
<sequence length="170" mass="18593">MFDQIRNFVAELTGASEARSFSPDDFRLAAVALLVHLASADGNFSADEQRRLRDIIETRFGLDADTTTRLIELGEVQDRQAVDFYHFTHALTKALDQDGRQKIIAMMWEIAFADGTVTEVEESIVARIADLLGVSRPDRLRLRQQVADGIAAGTGFAGPWAPAAAKGSLS</sequence>
<dbReference type="SUPFAM" id="SSF158682">
    <property type="entry name" value="TerB-like"/>
    <property type="match status" value="1"/>
</dbReference>
<dbReference type="AlphaFoldDB" id="A0A3D9Z512"/>
<dbReference type="Proteomes" id="UP000256900">
    <property type="component" value="Unassembled WGS sequence"/>
</dbReference>
<dbReference type="RefSeq" id="WP_115835155.1">
    <property type="nucleotide sequence ID" value="NZ_CP025086.1"/>
</dbReference>
<protein>
    <submittedName>
        <fullName evidence="2">Putative tellurite resistance protein B-like protein</fullName>
    </submittedName>
</protein>
<proteinExistence type="predicted"/>
<dbReference type="CDD" id="cd07313">
    <property type="entry name" value="terB_like_2"/>
    <property type="match status" value="1"/>
</dbReference>
<dbReference type="Gene3D" id="1.10.3680.10">
    <property type="entry name" value="TerB-like"/>
    <property type="match status" value="1"/>
</dbReference>
<name>A0A3D9Z512_9HYPH</name>
<organism evidence="2 3">
    <name type="scientific">Methylovirgula ligni</name>
    <dbReference type="NCBI Taxonomy" id="569860"/>
    <lineage>
        <taxon>Bacteria</taxon>
        <taxon>Pseudomonadati</taxon>
        <taxon>Pseudomonadota</taxon>
        <taxon>Alphaproteobacteria</taxon>
        <taxon>Hyphomicrobiales</taxon>
        <taxon>Beijerinckiaceae</taxon>
        <taxon>Methylovirgula</taxon>
    </lineage>
</organism>
<evidence type="ECO:0000259" key="1">
    <source>
        <dbReference type="Pfam" id="PF05099"/>
    </source>
</evidence>
<gene>
    <name evidence="2" type="ORF">DES32_0599</name>
</gene>